<dbReference type="AlphaFoldDB" id="A0A5B2TR20"/>
<dbReference type="RefSeq" id="WP_154918664.1">
    <property type="nucleotide sequence ID" value="NZ_VUOE01000002.1"/>
</dbReference>
<dbReference type="CDD" id="cd24013">
    <property type="entry name" value="ASKHA_ATPase_BT3980-like"/>
    <property type="match status" value="1"/>
</dbReference>
<protein>
    <submittedName>
        <fullName evidence="1">DUF3822 family protein</fullName>
    </submittedName>
</protein>
<proteinExistence type="predicted"/>
<evidence type="ECO:0000313" key="2">
    <source>
        <dbReference type="Proteomes" id="UP000323188"/>
    </source>
</evidence>
<dbReference type="Pfam" id="PF12864">
    <property type="entry name" value="DUF3822"/>
    <property type="match status" value="1"/>
</dbReference>
<name>A0A5B2TR20_9FLAO</name>
<evidence type="ECO:0000313" key="1">
    <source>
        <dbReference type="EMBL" id="KAA2216523.1"/>
    </source>
</evidence>
<gene>
    <name evidence="1" type="ORF">F0361_10985</name>
</gene>
<dbReference type="Proteomes" id="UP000323188">
    <property type="component" value="Unassembled WGS sequence"/>
</dbReference>
<accession>A0A5B2TR20</accession>
<organism evidence="1 2">
    <name type="scientific">Maribacter flavus</name>
    <dbReference type="NCBI Taxonomy" id="1658664"/>
    <lineage>
        <taxon>Bacteria</taxon>
        <taxon>Pseudomonadati</taxon>
        <taxon>Bacteroidota</taxon>
        <taxon>Flavobacteriia</taxon>
        <taxon>Flavobacteriales</taxon>
        <taxon>Flavobacteriaceae</taxon>
        <taxon>Maribacter</taxon>
    </lineage>
</organism>
<reference evidence="1 2" key="1">
    <citation type="submission" date="2019-09" db="EMBL/GenBank/DDBJ databases">
        <authorList>
            <person name="Khan S.A."/>
            <person name="Jeon C.O."/>
            <person name="Chun B.H."/>
            <person name="Jeong S.E."/>
        </authorList>
    </citation>
    <scope>NUCLEOTIDE SEQUENCE [LARGE SCALE GENOMIC DNA]</scope>
    <source>
        <strain evidence="1 2">KCTC 42508</strain>
    </source>
</reference>
<dbReference type="Gene3D" id="3.30.420.250">
    <property type="match status" value="1"/>
</dbReference>
<sequence>MTKKAINKDIDIADKNFKKLSIQVSLNGLSFCIADTVSHRVLLSDSILFSEEQHPEALLKEVKTLLGKHTLTGKQFDEVVVVHSNTLFSLVPKPLFNEESLSEYLKFNTKLLATDAPAFDMLEGFDIVNIYVPFTNVNNYIYELFGEFTFLHNGSVLIQSLLDNYGNQGESVCYVHVGQRQMDITVLKQKSLSFYNSFPYQTKEDFAYYLLFVLEQLDLDTETTAVRFFGTIEEDDEIFQLCYSYINDLTIFAPSSPNHLNLGIPETSSIDFTVISTL</sequence>
<dbReference type="InterPro" id="IPR024213">
    <property type="entry name" value="DUF3822"/>
</dbReference>
<dbReference type="Gene3D" id="3.30.420.260">
    <property type="match status" value="1"/>
</dbReference>
<comment type="caution">
    <text evidence="1">The sequence shown here is derived from an EMBL/GenBank/DDBJ whole genome shotgun (WGS) entry which is preliminary data.</text>
</comment>
<dbReference type="EMBL" id="VUOE01000002">
    <property type="protein sequence ID" value="KAA2216523.1"/>
    <property type="molecule type" value="Genomic_DNA"/>
</dbReference>